<dbReference type="PRINTS" id="PR00691">
    <property type="entry name" value="ADHESINB"/>
</dbReference>
<organism evidence="6 7">
    <name type="scientific">Oxobacter pfennigii</name>
    <dbReference type="NCBI Taxonomy" id="36849"/>
    <lineage>
        <taxon>Bacteria</taxon>
        <taxon>Bacillati</taxon>
        <taxon>Bacillota</taxon>
        <taxon>Clostridia</taxon>
        <taxon>Eubacteriales</taxon>
        <taxon>Clostridiaceae</taxon>
        <taxon>Oxobacter</taxon>
    </lineage>
</organism>
<evidence type="ECO:0000313" key="7">
    <source>
        <dbReference type="Proteomes" id="UP000050326"/>
    </source>
</evidence>
<evidence type="ECO:0000256" key="5">
    <source>
        <dbReference type="SAM" id="SignalP"/>
    </source>
</evidence>
<dbReference type="OrthoDB" id="9810636at2"/>
<dbReference type="CDD" id="cd01017">
    <property type="entry name" value="AdcA"/>
    <property type="match status" value="1"/>
</dbReference>
<evidence type="ECO:0000256" key="1">
    <source>
        <dbReference type="ARBA" id="ARBA00011028"/>
    </source>
</evidence>
<comment type="caution">
    <text evidence="6">The sequence shown here is derived from an EMBL/GenBank/DDBJ whole genome shotgun (WGS) entry which is preliminary data.</text>
</comment>
<dbReference type="Proteomes" id="UP000050326">
    <property type="component" value="Unassembled WGS sequence"/>
</dbReference>
<feature type="signal peptide" evidence="5">
    <location>
        <begin position="1"/>
        <end position="29"/>
    </location>
</feature>
<comment type="similarity">
    <text evidence="1 4">Belongs to the bacterial solute-binding protein 9 family.</text>
</comment>
<dbReference type="InterPro" id="IPR006128">
    <property type="entry name" value="Lipoprotein_PsaA-like"/>
</dbReference>
<accession>A0A0P8WBX6</accession>
<dbReference type="GO" id="GO:0046872">
    <property type="term" value="F:metal ion binding"/>
    <property type="evidence" value="ECO:0007669"/>
    <property type="project" value="InterPro"/>
</dbReference>
<gene>
    <name evidence="6" type="primary">znuA_1</name>
    <name evidence="6" type="ORF">OXPF_06480</name>
</gene>
<dbReference type="InterPro" id="IPR050492">
    <property type="entry name" value="Bact_metal-bind_prot9"/>
</dbReference>
<dbReference type="STRING" id="36849.OXPF_06480"/>
<sequence>MKSKIKSVVSIMMTILLLVASGCSSTKDAGQNKDNEQPSLDAQQKKLIVYTSIYPMYDFAQNIGKDKIDLRQMIPAGTEPHDWEPTAKIMADIEKADVLIYNGAGMEPWAEKLVESINNKDLIIVDTSKGIELLTNAEDEHEEEEEEDAHGEYDPHLWLDPLTAIKQSENIKNAFVEADADNKDFYEGNYNEFTDKLNALDSKYKEELVNLKHKEFVVAHAAFGYLAQRYNLEQISLRGINSQDEPSSKEMKEITEILKSKEIKYVFFETLTSPKLSQALAGEVGAKTEVLNPMDGLTDEDIKSGKNYLSIMEDNLSVLKKALGE</sequence>
<proteinExistence type="inferred from homology"/>
<evidence type="ECO:0000313" key="6">
    <source>
        <dbReference type="EMBL" id="KPU45415.1"/>
    </source>
</evidence>
<dbReference type="GO" id="GO:0007155">
    <property type="term" value="P:cell adhesion"/>
    <property type="evidence" value="ECO:0007669"/>
    <property type="project" value="InterPro"/>
</dbReference>
<dbReference type="Pfam" id="PF01297">
    <property type="entry name" value="ZnuA"/>
    <property type="match status" value="1"/>
</dbReference>
<evidence type="ECO:0000256" key="3">
    <source>
        <dbReference type="ARBA" id="ARBA00022729"/>
    </source>
</evidence>
<evidence type="ECO:0000256" key="2">
    <source>
        <dbReference type="ARBA" id="ARBA00022448"/>
    </source>
</evidence>
<dbReference type="SUPFAM" id="SSF53807">
    <property type="entry name" value="Helical backbone' metal receptor"/>
    <property type="match status" value="1"/>
</dbReference>
<name>A0A0P8WBX6_9CLOT</name>
<dbReference type="Gene3D" id="3.40.50.1980">
    <property type="entry name" value="Nitrogenase molybdenum iron protein domain"/>
    <property type="match status" value="2"/>
</dbReference>
<dbReference type="EMBL" id="LKET01000021">
    <property type="protein sequence ID" value="KPU45415.1"/>
    <property type="molecule type" value="Genomic_DNA"/>
</dbReference>
<dbReference type="PATRIC" id="fig|36849.3.peg.695"/>
<dbReference type="InterPro" id="IPR006129">
    <property type="entry name" value="AdhesinB"/>
</dbReference>
<dbReference type="PANTHER" id="PTHR42953:SF3">
    <property type="entry name" value="HIGH-AFFINITY ZINC UPTAKE SYSTEM PROTEIN ZNUA"/>
    <property type="match status" value="1"/>
</dbReference>
<dbReference type="AlphaFoldDB" id="A0A0P8WBX6"/>
<dbReference type="InterPro" id="IPR006127">
    <property type="entry name" value="ZnuA-like"/>
</dbReference>
<protein>
    <submittedName>
        <fullName evidence="6">High-affinity zinc uptake system binding-protein ZnuA</fullName>
    </submittedName>
</protein>
<keyword evidence="3 5" id="KW-0732">Signal</keyword>
<evidence type="ECO:0000256" key="4">
    <source>
        <dbReference type="RuleBase" id="RU003512"/>
    </source>
</evidence>
<dbReference type="GO" id="GO:0030001">
    <property type="term" value="P:metal ion transport"/>
    <property type="evidence" value="ECO:0007669"/>
    <property type="project" value="InterPro"/>
</dbReference>
<reference evidence="6 7" key="1">
    <citation type="submission" date="2015-09" db="EMBL/GenBank/DDBJ databases">
        <title>Genome sequence of Oxobacter pfennigii DSM 3222.</title>
        <authorList>
            <person name="Poehlein A."/>
            <person name="Bengelsdorf F.R."/>
            <person name="Schiel-Bengelsdorf B."/>
            <person name="Duerre P."/>
            <person name="Daniel R."/>
        </authorList>
    </citation>
    <scope>NUCLEOTIDE SEQUENCE [LARGE SCALE GENOMIC DNA]</scope>
    <source>
        <strain evidence="6 7">DSM 3222</strain>
    </source>
</reference>
<keyword evidence="7" id="KW-1185">Reference proteome</keyword>
<dbReference type="PRINTS" id="PR00690">
    <property type="entry name" value="ADHESNFAMILY"/>
</dbReference>
<dbReference type="RefSeq" id="WP_054873766.1">
    <property type="nucleotide sequence ID" value="NZ_LKET01000021.1"/>
</dbReference>
<feature type="chain" id="PRO_5039045220" evidence="5">
    <location>
        <begin position="30"/>
        <end position="325"/>
    </location>
</feature>
<dbReference type="PROSITE" id="PS51257">
    <property type="entry name" value="PROKAR_LIPOPROTEIN"/>
    <property type="match status" value="1"/>
</dbReference>
<dbReference type="PANTHER" id="PTHR42953">
    <property type="entry name" value="HIGH-AFFINITY ZINC UPTAKE SYSTEM PROTEIN ZNUA-RELATED"/>
    <property type="match status" value="1"/>
</dbReference>
<keyword evidence="2 4" id="KW-0813">Transport</keyword>